<accession>A0A4Y2RT38</accession>
<organism evidence="1 3">
    <name type="scientific">Araneus ventricosus</name>
    <name type="common">Orbweaver spider</name>
    <name type="synonym">Epeira ventricosa</name>
    <dbReference type="NCBI Taxonomy" id="182803"/>
    <lineage>
        <taxon>Eukaryota</taxon>
        <taxon>Metazoa</taxon>
        <taxon>Ecdysozoa</taxon>
        <taxon>Arthropoda</taxon>
        <taxon>Chelicerata</taxon>
        <taxon>Arachnida</taxon>
        <taxon>Araneae</taxon>
        <taxon>Araneomorphae</taxon>
        <taxon>Entelegynae</taxon>
        <taxon>Araneoidea</taxon>
        <taxon>Araneidae</taxon>
        <taxon>Araneus</taxon>
    </lineage>
</organism>
<comment type="caution">
    <text evidence="1">The sequence shown here is derived from an EMBL/GenBank/DDBJ whole genome shotgun (WGS) entry which is preliminary data.</text>
</comment>
<dbReference type="EMBL" id="BGPR01018333">
    <property type="protein sequence ID" value="GBN78881.1"/>
    <property type="molecule type" value="Genomic_DNA"/>
</dbReference>
<protein>
    <submittedName>
        <fullName evidence="1">Uncharacterized protein</fullName>
    </submittedName>
</protein>
<gene>
    <name evidence="2" type="ORF">AVEN_244372_1</name>
    <name evidence="1" type="ORF">AVEN_260542_1</name>
</gene>
<evidence type="ECO:0000313" key="3">
    <source>
        <dbReference type="Proteomes" id="UP000499080"/>
    </source>
</evidence>
<evidence type="ECO:0000313" key="1">
    <source>
        <dbReference type="EMBL" id="GBN78881.1"/>
    </source>
</evidence>
<dbReference type="AlphaFoldDB" id="A0A4Y2RT38"/>
<dbReference type="Proteomes" id="UP000499080">
    <property type="component" value="Unassembled WGS sequence"/>
</dbReference>
<name>A0A4Y2RT38_ARAVE</name>
<keyword evidence="3" id="KW-1185">Reference proteome</keyword>
<evidence type="ECO:0000313" key="2">
    <source>
        <dbReference type="EMBL" id="GBN78883.1"/>
    </source>
</evidence>
<reference evidence="1 3" key="1">
    <citation type="journal article" date="2019" name="Sci. Rep.">
        <title>Orb-weaving spider Araneus ventricosus genome elucidates the spidroin gene catalogue.</title>
        <authorList>
            <person name="Kono N."/>
            <person name="Nakamura H."/>
            <person name="Ohtoshi R."/>
            <person name="Moran D.A.P."/>
            <person name="Shinohara A."/>
            <person name="Yoshida Y."/>
            <person name="Fujiwara M."/>
            <person name="Mori M."/>
            <person name="Tomita M."/>
            <person name="Arakawa K."/>
        </authorList>
    </citation>
    <scope>NUCLEOTIDE SEQUENCE [LARGE SCALE GENOMIC DNA]</scope>
</reference>
<dbReference type="EMBL" id="BGPR01018334">
    <property type="protein sequence ID" value="GBN78883.1"/>
    <property type="molecule type" value="Genomic_DNA"/>
</dbReference>
<sequence>MYKLTTSEILFFFSHFYANCDYFIPSLESGLAYSSEFVENRQINKVDEYVHDHTNLISSLIITPNIIVCYSNTSDDESCDHLRHNTPIDENTAQFPVSTHIESSVHKDRANSTNPRKPRRKLIAFSLLERTPSESECVFLKARKRVK</sequence>
<proteinExistence type="predicted"/>